<dbReference type="EMBL" id="WBMT01000002">
    <property type="protein sequence ID" value="KAB2351748.1"/>
    <property type="molecule type" value="Genomic_DNA"/>
</dbReference>
<comment type="caution">
    <text evidence="1">The sequence shown here is derived from an EMBL/GenBank/DDBJ whole genome shotgun (WGS) entry which is preliminary data.</text>
</comment>
<organism evidence="1 2">
    <name type="scientific">Actinomadura rudentiformis</name>
    <dbReference type="NCBI Taxonomy" id="359158"/>
    <lineage>
        <taxon>Bacteria</taxon>
        <taxon>Bacillati</taxon>
        <taxon>Actinomycetota</taxon>
        <taxon>Actinomycetes</taxon>
        <taxon>Streptosporangiales</taxon>
        <taxon>Thermomonosporaceae</taxon>
        <taxon>Actinomadura</taxon>
    </lineage>
</organism>
<sequence>MRLNATPANYDRFLSVASVFWRNNLPATPGEDWIVVEAMHHQFRNVLRNLALANAIRRVRPARVLVLTGTDESWYETIWEDFNVEKVRRLGEAFAVTEVVDVHALVDQVAAAPDDRPPTFDLCGRTLTVGSAAAAEETDETAVRWSSIDPGVLDEIAYASACRLDLVPRLEGDRHDNPRLREQRPRSAAFAAVYEMLFRALKPIAFVTSHVDYDPWGLGTEAATRFEVPVVHVQSTGSLKAYTLFPEHRQGEATFRAELTRQIGAYFDRHVWGNRDIIRPAAELVAWRTRGNLGRPSWWRFGPNALCELTNLTEREQFRAYGMAKLGLDPALPVITVFNHAVSDALGTNREVFADLAEWFQETVAFAAAHPKANWLLLDHPNQDKYDSTGMFATLADSYGRAGHLTFMSSNDLSKNAMWSLTDLGITVRGSVSNELPAFGTPVIQAGWSEWSACGMSTVVPDADAYWKTLTRSIEALTRRETLISAEQVERARLWSWFYRSATDVSSLLVPHWDVMPEDTHLRTLEINMRAVESDADPLFTSVRRMWTRREPFLTRFDLTDSGSLTELLPAMRKGGANDAG</sequence>
<proteinExistence type="predicted"/>
<keyword evidence="2" id="KW-1185">Reference proteome</keyword>
<accession>A0A6H9Z8J2</accession>
<dbReference type="Proteomes" id="UP000468735">
    <property type="component" value="Unassembled WGS sequence"/>
</dbReference>
<reference evidence="1 2" key="1">
    <citation type="submission" date="2019-09" db="EMBL/GenBank/DDBJ databases">
        <title>Actinomadura physcomitrii sp. nov., a novel actinomycete isolated from moss [Physcomitrium sphaericum (Ludw) Fuernr].</title>
        <authorList>
            <person name="Zhuang X."/>
            <person name="Liu C."/>
        </authorList>
    </citation>
    <scope>NUCLEOTIDE SEQUENCE [LARGE SCALE GENOMIC DNA]</scope>
    <source>
        <strain evidence="1 2">HMC1</strain>
    </source>
</reference>
<evidence type="ECO:0000313" key="1">
    <source>
        <dbReference type="EMBL" id="KAB2351748.1"/>
    </source>
</evidence>
<gene>
    <name evidence="1" type="ORF">F8566_05925</name>
</gene>
<protein>
    <submittedName>
        <fullName evidence="1">Uncharacterized protein</fullName>
    </submittedName>
</protein>
<dbReference type="OrthoDB" id="3796897at2"/>
<dbReference type="AlphaFoldDB" id="A0A6H9Z8J2"/>
<evidence type="ECO:0000313" key="2">
    <source>
        <dbReference type="Proteomes" id="UP000468735"/>
    </source>
</evidence>
<dbReference type="RefSeq" id="WP_151558798.1">
    <property type="nucleotide sequence ID" value="NZ_WBMT01000002.1"/>
</dbReference>
<dbReference type="SUPFAM" id="SSF53756">
    <property type="entry name" value="UDP-Glycosyltransferase/glycogen phosphorylase"/>
    <property type="match status" value="1"/>
</dbReference>
<name>A0A6H9Z8J2_9ACTN</name>